<evidence type="ECO:0000259" key="2">
    <source>
        <dbReference type="SMART" id="SM00387"/>
    </source>
</evidence>
<dbReference type="SMART" id="SM00387">
    <property type="entry name" value="HATPase_c"/>
    <property type="match status" value="1"/>
</dbReference>
<dbReference type="InterPro" id="IPR036890">
    <property type="entry name" value="HATPase_C_sf"/>
</dbReference>
<proteinExistence type="predicted"/>
<keyword evidence="1" id="KW-0723">Serine/threonine-protein kinase</keyword>
<keyword evidence="3" id="KW-0067">ATP-binding</keyword>
<dbReference type="Proteomes" id="UP001056035">
    <property type="component" value="Chromosome"/>
</dbReference>
<dbReference type="SUPFAM" id="SSF55874">
    <property type="entry name" value="ATPase domain of HSP90 chaperone/DNA topoisomerase II/histidine kinase"/>
    <property type="match status" value="1"/>
</dbReference>
<reference evidence="3 4" key="1">
    <citation type="submission" date="2022-06" db="EMBL/GenBank/DDBJ databases">
        <title>Paraconexibacter antarcticus.</title>
        <authorList>
            <person name="Kim C.S."/>
        </authorList>
    </citation>
    <scope>NUCLEOTIDE SEQUENCE [LARGE SCALE GENOMIC DNA]</scope>
    <source>
        <strain evidence="3 4">02-257</strain>
    </source>
</reference>
<protein>
    <submittedName>
        <fullName evidence="3">ATP-binding protein</fullName>
    </submittedName>
</protein>
<dbReference type="PANTHER" id="PTHR35526">
    <property type="entry name" value="ANTI-SIGMA-F FACTOR RSBW-RELATED"/>
    <property type="match status" value="1"/>
</dbReference>
<dbReference type="InterPro" id="IPR050267">
    <property type="entry name" value="Anti-sigma-factor_SerPK"/>
</dbReference>
<dbReference type="InterPro" id="IPR003594">
    <property type="entry name" value="HATPase_dom"/>
</dbReference>
<name>A0ABY5DXQ6_9ACTN</name>
<feature type="domain" description="Histidine kinase/HSP90-like ATPase" evidence="2">
    <location>
        <begin position="37"/>
        <end position="130"/>
    </location>
</feature>
<keyword evidence="1" id="KW-0808">Transferase</keyword>
<keyword evidence="4" id="KW-1185">Reference proteome</keyword>
<keyword evidence="1" id="KW-0418">Kinase</keyword>
<sequence>MTDLPDLELTLPARAENVGVVRHLLGGVAEALDIDREQLDDMRLAVSEACANAVVHAYGDGSGLMDVDIAARGAELLINVRDHGGGMAPRTDSPGLGVGLPLMASLAESMELLTPPGGGTEVRMRFRLPPPPVQELRA</sequence>
<dbReference type="RefSeq" id="WP_254572604.1">
    <property type="nucleotide sequence ID" value="NZ_CP098502.1"/>
</dbReference>
<evidence type="ECO:0000256" key="1">
    <source>
        <dbReference type="ARBA" id="ARBA00022527"/>
    </source>
</evidence>
<dbReference type="GO" id="GO:0005524">
    <property type="term" value="F:ATP binding"/>
    <property type="evidence" value="ECO:0007669"/>
    <property type="project" value="UniProtKB-KW"/>
</dbReference>
<evidence type="ECO:0000313" key="4">
    <source>
        <dbReference type="Proteomes" id="UP001056035"/>
    </source>
</evidence>
<keyword evidence="3" id="KW-0547">Nucleotide-binding</keyword>
<dbReference type="Pfam" id="PF13581">
    <property type="entry name" value="HATPase_c_2"/>
    <property type="match status" value="1"/>
</dbReference>
<dbReference type="PANTHER" id="PTHR35526:SF3">
    <property type="entry name" value="ANTI-SIGMA-F FACTOR RSBW"/>
    <property type="match status" value="1"/>
</dbReference>
<gene>
    <name evidence="3" type="ORF">NBH00_06860</name>
</gene>
<dbReference type="Gene3D" id="3.30.565.10">
    <property type="entry name" value="Histidine kinase-like ATPase, C-terminal domain"/>
    <property type="match status" value="1"/>
</dbReference>
<evidence type="ECO:0000313" key="3">
    <source>
        <dbReference type="EMBL" id="UTI65926.1"/>
    </source>
</evidence>
<accession>A0ABY5DXQ6</accession>
<dbReference type="EMBL" id="CP098502">
    <property type="protein sequence ID" value="UTI65926.1"/>
    <property type="molecule type" value="Genomic_DNA"/>
</dbReference>
<organism evidence="3 4">
    <name type="scientific">Paraconexibacter antarcticus</name>
    <dbReference type="NCBI Taxonomy" id="2949664"/>
    <lineage>
        <taxon>Bacteria</taxon>
        <taxon>Bacillati</taxon>
        <taxon>Actinomycetota</taxon>
        <taxon>Thermoleophilia</taxon>
        <taxon>Solirubrobacterales</taxon>
        <taxon>Paraconexibacteraceae</taxon>
        <taxon>Paraconexibacter</taxon>
    </lineage>
</organism>